<organism evidence="2">
    <name type="scientific">Rhizopus microsporus var. microsporus</name>
    <dbReference type="NCBI Taxonomy" id="86635"/>
    <lineage>
        <taxon>Eukaryota</taxon>
        <taxon>Fungi</taxon>
        <taxon>Fungi incertae sedis</taxon>
        <taxon>Mucoromycota</taxon>
        <taxon>Mucoromycotina</taxon>
        <taxon>Mucoromycetes</taxon>
        <taxon>Mucorales</taxon>
        <taxon>Mucorineae</taxon>
        <taxon>Rhizopodaceae</taxon>
        <taxon>Rhizopus</taxon>
    </lineage>
</organism>
<evidence type="ECO:0000256" key="1">
    <source>
        <dbReference type="SAM" id="MobiDB-lite"/>
    </source>
</evidence>
<proteinExistence type="predicted"/>
<dbReference type="VEuPathDB" id="FungiDB:BCV72DRAFT_228087"/>
<evidence type="ECO:0000313" key="2">
    <source>
        <dbReference type="EMBL" id="ORE06585.1"/>
    </source>
</evidence>
<protein>
    <submittedName>
        <fullName evidence="2">Uncharacterized protein</fullName>
    </submittedName>
</protein>
<feature type="region of interest" description="Disordered" evidence="1">
    <location>
        <begin position="1"/>
        <end position="25"/>
    </location>
</feature>
<reference evidence="2" key="1">
    <citation type="journal article" date="2016" name="Proc. Natl. Acad. Sci. U.S.A.">
        <title>Lipid metabolic changes in an early divergent fungus govern the establishment of a mutualistic symbiosis with endobacteria.</title>
        <authorList>
            <person name="Lastovetsky O.A."/>
            <person name="Gaspar M.L."/>
            <person name="Mondo S.J."/>
            <person name="LaButti K.M."/>
            <person name="Sandor L."/>
            <person name="Grigoriev I.V."/>
            <person name="Henry S.A."/>
            <person name="Pawlowska T.E."/>
        </authorList>
    </citation>
    <scope>NUCLEOTIDE SEQUENCE [LARGE SCALE GENOMIC DNA]</scope>
    <source>
        <strain evidence="2">ATCC 52814</strain>
    </source>
</reference>
<sequence length="365" mass="42018">MAKCDEDRIELSDSEETLFTAPSSPTLSASLPSAYDPVILNALWKFLKQVHETGLFNEGHSVSGSVIESNVAESDTPAVVDREVVVISSDDDNDDESFIHLPSLTQDNLDRFTALHEAVYGQNGNRFLNCPIKSNVSFESYIADSYGYDSLKIDPNKVYEPYTPEWYTIKRRMFFDSLGVERRCRCIECHSTEDGIEMNSKSHAVAIRRKKHPLCKFCTRLYSRPWTLNEEIEIIEYLMSGRLSPSEISRTIERVERRVKHRKFLVPISKDAVFMPKGWCNLTKCPVYKCLGWGAYWMSTVDHILPRSKVPRGEKKNGISGSSLQNMCELMNSIKGNDYEEKIRAWWHMFKETKQEKRQRLNTIS</sequence>
<gene>
    <name evidence="2" type="ORF">BCV72DRAFT_228087</name>
</gene>
<feature type="compositionally biased region" description="Basic and acidic residues" evidence="1">
    <location>
        <begin position="1"/>
        <end position="11"/>
    </location>
</feature>
<dbReference type="EMBL" id="KV921920">
    <property type="protein sequence ID" value="ORE06585.1"/>
    <property type="molecule type" value="Genomic_DNA"/>
</dbReference>
<dbReference type="OrthoDB" id="2230840at2759"/>
<accession>A0A1X0R3H4</accession>
<dbReference type="AlphaFoldDB" id="A0A1X0R3H4"/>
<dbReference type="Proteomes" id="UP000242414">
    <property type="component" value="Unassembled WGS sequence"/>
</dbReference>
<name>A0A1X0R3H4_RHIZD</name>